<organism evidence="1 2">
    <name type="scientific">Patagioenas fasciata monilis</name>
    <dbReference type="NCBI Taxonomy" id="372326"/>
    <lineage>
        <taxon>Eukaryota</taxon>
        <taxon>Metazoa</taxon>
        <taxon>Chordata</taxon>
        <taxon>Craniata</taxon>
        <taxon>Vertebrata</taxon>
        <taxon>Euteleostomi</taxon>
        <taxon>Archelosauria</taxon>
        <taxon>Archosauria</taxon>
        <taxon>Dinosauria</taxon>
        <taxon>Saurischia</taxon>
        <taxon>Theropoda</taxon>
        <taxon>Coelurosauria</taxon>
        <taxon>Aves</taxon>
        <taxon>Neognathae</taxon>
        <taxon>Neoaves</taxon>
        <taxon>Columbimorphae</taxon>
        <taxon>Columbiformes</taxon>
        <taxon>Columbidae</taxon>
        <taxon>Patagioenas</taxon>
    </lineage>
</organism>
<evidence type="ECO:0000313" key="1">
    <source>
        <dbReference type="EMBL" id="OPJ67546.1"/>
    </source>
</evidence>
<proteinExistence type="predicted"/>
<accession>A0A1V4J5V1</accession>
<reference evidence="1 2" key="1">
    <citation type="submission" date="2016-02" db="EMBL/GenBank/DDBJ databases">
        <title>Band-tailed pigeon sequencing and assembly.</title>
        <authorList>
            <person name="Soares A.E."/>
            <person name="Novak B.J."/>
            <person name="Rice E.S."/>
            <person name="O'Connell B."/>
            <person name="Chang D."/>
            <person name="Weber S."/>
            <person name="Shapiro B."/>
        </authorList>
    </citation>
    <scope>NUCLEOTIDE SEQUENCE [LARGE SCALE GENOMIC DNA]</scope>
    <source>
        <strain evidence="1">BTP2013</strain>
        <tissue evidence="1">Blood</tissue>
    </source>
</reference>
<sequence length="184" mass="20364">MKIFWFRTLVGNYYTEQNAGKIILRLIDPMDMAPVSYGWSYSAMRGGPGLISLSSHQIVSLDGVGLLVEEDLKVSEAAQCLHTYPHDAIPAHKLVAKSLMLCAILPIKKTPGNKIFASLAGFGDDYCAYHVLSSTHQRQQAGLYGHAMCESHWKGETAAGLLQNLQKYIEKNRMDGCQDYLQAV</sequence>
<keyword evidence="2" id="KW-1185">Reference proteome</keyword>
<dbReference type="AlphaFoldDB" id="A0A1V4J5V1"/>
<comment type="caution">
    <text evidence="1">The sequence shown here is derived from an EMBL/GenBank/DDBJ whole genome shotgun (WGS) entry which is preliminary data.</text>
</comment>
<protein>
    <submittedName>
        <fullName evidence="1">Uncharacterized protein</fullName>
    </submittedName>
</protein>
<dbReference type="Proteomes" id="UP000190648">
    <property type="component" value="Unassembled WGS sequence"/>
</dbReference>
<name>A0A1V4J5V1_PATFA</name>
<gene>
    <name evidence="1" type="ORF">AV530_004545</name>
</gene>
<evidence type="ECO:0000313" key="2">
    <source>
        <dbReference type="Proteomes" id="UP000190648"/>
    </source>
</evidence>
<dbReference type="EMBL" id="LSYS01008977">
    <property type="protein sequence ID" value="OPJ67546.1"/>
    <property type="molecule type" value="Genomic_DNA"/>
</dbReference>